<evidence type="ECO:0000256" key="1">
    <source>
        <dbReference type="SAM" id="Coils"/>
    </source>
</evidence>
<feature type="compositionally biased region" description="Polar residues" evidence="2">
    <location>
        <begin position="1"/>
        <end position="12"/>
    </location>
</feature>
<gene>
    <name evidence="3" type="ORF">IWZ03DRAFT_416356</name>
</gene>
<feature type="coiled-coil region" evidence="1">
    <location>
        <begin position="89"/>
        <end position="148"/>
    </location>
</feature>
<sequence length="443" mass="50210">MPSLSEKITNLLTVPPLPPSARARSDPPPSRENASPGGDDVGSIRAKNGSSDIDLDVELNNAIPQDLAHDSASELKESKKLNEQQAIQIRKLSSALEQTDDYLKKYEQALRTERLESEQTRLGFLHKLQKTQADLDTAMADLRKAQLSTFKQARSDWVPEEDSKVRDDVSQLYKDIRTWAKTYADSGAACANRLSSLDERLRSQFVTRISNVARLSGTDEIKEMKHPFLFLAALLSQHLQLLIFDNPFFWLNDDEHNPSSAAFSQLFRAMCKTRFGEAQAWRAQLTRFLFMSGDNKDTEQPVGNAVMSKKDLDNLCEDFICFFISNEEKTMLRVLDKTERQVRDNELFSLTRRAVILYGRLQTQRTCYNWIKPTQILGTDFSASSPYLRADRLHKIDEDEEDTTLDGSKVKIVLSPVVLACGNSRGEDYNSQRVIAKAAVYLE</sequence>
<evidence type="ECO:0000313" key="3">
    <source>
        <dbReference type="EMBL" id="KAK7514988.1"/>
    </source>
</evidence>
<protein>
    <submittedName>
        <fullName evidence="3">Uncharacterized protein</fullName>
    </submittedName>
</protein>
<reference evidence="3 4" key="1">
    <citation type="submission" date="2024-04" db="EMBL/GenBank/DDBJ databases">
        <title>Phyllosticta paracitricarpa is synonymous to the EU quarantine fungus P. citricarpa based on phylogenomic analyses.</title>
        <authorList>
            <consortium name="Lawrence Berkeley National Laboratory"/>
            <person name="Van Ingen-Buijs V.A."/>
            <person name="Van Westerhoven A.C."/>
            <person name="Haridas S."/>
            <person name="Skiadas P."/>
            <person name="Martin F."/>
            <person name="Groenewald J.Z."/>
            <person name="Crous P.W."/>
            <person name="Seidl M.F."/>
        </authorList>
    </citation>
    <scope>NUCLEOTIDE SEQUENCE [LARGE SCALE GENOMIC DNA]</scope>
    <source>
        <strain evidence="3 4">CBS 123371</strain>
    </source>
</reference>
<name>A0ABR1KJM0_9PEZI</name>
<proteinExistence type="predicted"/>
<keyword evidence="4" id="KW-1185">Reference proteome</keyword>
<evidence type="ECO:0000313" key="4">
    <source>
        <dbReference type="Proteomes" id="UP001363622"/>
    </source>
</evidence>
<dbReference type="Proteomes" id="UP001363622">
    <property type="component" value="Unassembled WGS sequence"/>
</dbReference>
<feature type="region of interest" description="Disordered" evidence="2">
    <location>
        <begin position="1"/>
        <end position="49"/>
    </location>
</feature>
<dbReference type="EMBL" id="JBBPHU010000008">
    <property type="protein sequence ID" value="KAK7514988.1"/>
    <property type="molecule type" value="Genomic_DNA"/>
</dbReference>
<organism evidence="3 4">
    <name type="scientific">Phyllosticta citriasiana</name>
    <dbReference type="NCBI Taxonomy" id="595635"/>
    <lineage>
        <taxon>Eukaryota</taxon>
        <taxon>Fungi</taxon>
        <taxon>Dikarya</taxon>
        <taxon>Ascomycota</taxon>
        <taxon>Pezizomycotina</taxon>
        <taxon>Dothideomycetes</taxon>
        <taxon>Dothideomycetes incertae sedis</taxon>
        <taxon>Botryosphaeriales</taxon>
        <taxon>Phyllostictaceae</taxon>
        <taxon>Phyllosticta</taxon>
    </lineage>
</organism>
<comment type="caution">
    <text evidence="3">The sequence shown here is derived from an EMBL/GenBank/DDBJ whole genome shotgun (WGS) entry which is preliminary data.</text>
</comment>
<keyword evidence="1" id="KW-0175">Coiled coil</keyword>
<accession>A0ABR1KJM0</accession>
<evidence type="ECO:0000256" key="2">
    <source>
        <dbReference type="SAM" id="MobiDB-lite"/>
    </source>
</evidence>